<gene>
    <name evidence="1" type="ORF">GUJ93_ZPchr0015g6614</name>
</gene>
<organism evidence="1 2">
    <name type="scientific">Zizania palustris</name>
    <name type="common">Northern wild rice</name>
    <dbReference type="NCBI Taxonomy" id="103762"/>
    <lineage>
        <taxon>Eukaryota</taxon>
        <taxon>Viridiplantae</taxon>
        <taxon>Streptophyta</taxon>
        <taxon>Embryophyta</taxon>
        <taxon>Tracheophyta</taxon>
        <taxon>Spermatophyta</taxon>
        <taxon>Magnoliopsida</taxon>
        <taxon>Liliopsida</taxon>
        <taxon>Poales</taxon>
        <taxon>Poaceae</taxon>
        <taxon>BOP clade</taxon>
        <taxon>Oryzoideae</taxon>
        <taxon>Oryzeae</taxon>
        <taxon>Zizaniinae</taxon>
        <taxon>Zizania</taxon>
    </lineage>
</organism>
<dbReference type="Proteomes" id="UP000729402">
    <property type="component" value="Unassembled WGS sequence"/>
</dbReference>
<name>A0A8J5TD82_ZIZPA</name>
<comment type="caution">
    <text evidence="1">The sequence shown here is derived from an EMBL/GenBank/DDBJ whole genome shotgun (WGS) entry which is preliminary data.</text>
</comment>
<accession>A0A8J5TD82</accession>
<reference evidence="1" key="2">
    <citation type="submission" date="2021-02" db="EMBL/GenBank/DDBJ databases">
        <authorList>
            <person name="Kimball J.A."/>
            <person name="Haas M.W."/>
            <person name="Macchietto M."/>
            <person name="Kono T."/>
            <person name="Duquette J."/>
            <person name="Shao M."/>
        </authorList>
    </citation>
    <scope>NUCLEOTIDE SEQUENCE</scope>
    <source>
        <tissue evidence="1">Fresh leaf tissue</tissue>
    </source>
</reference>
<protein>
    <submittedName>
        <fullName evidence="1">Uncharacterized protein</fullName>
    </submittedName>
</protein>
<evidence type="ECO:0000313" key="2">
    <source>
        <dbReference type="Proteomes" id="UP000729402"/>
    </source>
</evidence>
<reference evidence="1" key="1">
    <citation type="journal article" date="2021" name="bioRxiv">
        <title>Whole Genome Assembly and Annotation of Northern Wild Rice, Zizania palustris L., Supports a Whole Genome Duplication in the Zizania Genus.</title>
        <authorList>
            <person name="Haas M."/>
            <person name="Kono T."/>
            <person name="Macchietto M."/>
            <person name="Millas R."/>
            <person name="McGilp L."/>
            <person name="Shao M."/>
            <person name="Duquette J."/>
            <person name="Hirsch C.N."/>
            <person name="Kimball J."/>
        </authorList>
    </citation>
    <scope>NUCLEOTIDE SEQUENCE</scope>
    <source>
        <tissue evidence="1">Fresh leaf tissue</tissue>
    </source>
</reference>
<keyword evidence="2" id="KW-1185">Reference proteome</keyword>
<dbReference type="AlphaFoldDB" id="A0A8J5TD82"/>
<sequence>MGPAVCRSQLSAARRSTLQSLGLRFFRVPRVTHAALPAAPLHRTQRQTHVAVEPACDLLCREKGNFARTVCLAVVDEKPRAAAGPTCAAEVLLSRRNMMPCTAPARFAQ</sequence>
<dbReference type="EMBL" id="JAAALK010000085">
    <property type="protein sequence ID" value="KAG8083362.1"/>
    <property type="molecule type" value="Genomic_DNA"/>
</dbReference>
<evidence type="ECO:0000313" key="1">
    <source>
        <dbReference type="EMBL" id="KAG8083362.1"/>
    </source>
</evidence>
<proteinExistence type="predicted"/>